<feature type="region of interest" description="Disordered" evidence="1">
    <location>
        <begin position="333"/>
        <end position="357"/>
    </location>
</feature>
<evidence type="ECO:0000313" key="2">
    <source>
        <dbReference type="EMBL" id="KUN41952.1"/>
    </source>
</evidence>
<evidence type="ECO:0000256" key="1">
    <source>
        <dbReference type="SAM" id="MobiDB-lite"/>
    </source>
</evidence>
<dbReference type="AlphaFoldDB" id="A0A124HSK3"/>
<proteinExistence type="predicted"/>
<keyword evidence="3" id="KW-1185">Reference proteome</keyword>
<name>A0A124HSK3_9ACTN</name>
<protein>
    <submittedName>
        <fullName evidence="2">Uncharacterized protein</fullName>
    </submittedName>
</protein>
<organism evidence="2 3">
    <name type="scientific">Streptomyces longwoodensis</name>
    <dbReference type="NCBI Taxonomy" id="68231"/>
    <lineage>
        <taxon>Bacteria</taxon>
        <taxon>Bacillati</taxon>
        <taxon>Actinomycetota</taxon>
        <taxon>Actinomycetes</taxon>
        <taxon>Kitasatosporales</taxon>
        <taxon>Streptomycetaceae</taxon>
        <taxon>Streptomyces</taxon>
    </lineage>
</organism>
<dbReference type="Proteomes" id="UP000053271">
    <property type="component" value="Unassembled WGS sequence"/>
</dbReference>
<dbReference type="RefSeq" id="WP_067227636.1">
    <property type="nucleotide sequence ID" value="NZ_KQ948549.1"/>
</dbReference>
<reference evidence="2 3" key="1">
    <citation type="submission" date="2015-10" db="EMBL/GenBank/DDBJ databases">
        <title>Draft genome sequence of Streptomyces longwoodensis DSM 41677, type strain for the species Streptomyces longwoodensis.</title>
        <authorList>
            <person name="Ruckert C."/>
            <person name="Winkler A."/>
            <person name="Kalinowski J."/>
            <person name="Kampfer P."/>
            <person name="Glaeser S."/>
        </authorList>
    </citation>
    <scope>NUCLEOTIDE SEQUENCE [LARGE SCALE GENOMIC DNA]</scope>
    <source>
        <strain evidence="2 3">DSM 41677</strain>
    </source>
</reference>
<dbReference type="EMBL" id="LMWS01000001">
    <property type="protein sequence ID" value="KUN41952.1"/>
    <property type="molecule type" value="Genomic_DNA"/>
</dbReference>
<gene>
    <name evidence="2" type="ORF">AQJ30_00825</name>
</gene>
<comment type="caution">
    <text evidence="2">The sequence shown here is derived from an EMBL/GenBank/DDBJ whole genome shotgun (WGS) entry which is preliminary data.</text>
</comment>
<accession>A0A124HSK3</accession>
<evidence type="ECO:0000313" key="3">
    <source>
        <dbReference type="Proteomes" id="UP000053271"/>
    </source>
</evidence>
<dbReference type="GeneID" id="91423170"/>
<sequence>MPTIHREPRFTYDDLVDLVEGQLRVVELTAINAEIGGPGERLWLSEPGTGADVYRLWRKGKGARTYWAVDQDRPWDALVWLREALAEVLERLTRPGSATRYALEEGREERDLAVLTELETVWLSGLSPLSEVFGPRGADLELTRFLLIPAQAELARATAVRSRMLREHFGTGPQAAQRVATTMGWEPAKAQKTLSAWDEYRGWVREGAAHARATVPVHRPAGDTGLPDVLAATLMTAACGSEPVVPDRPSPVALPDELAPWYVFSQYLGASIAVADEATYAPDADPRDYMHLVPVAMVLDLGWTVRDGLIVSLLPHNGFGVAYDEEAVRAGGGTPLGSADVPLPPGQGTDRAIPPPE</sequence>